<dbReference type="GO" id="GO:0005634">
    <property type="term" value="C:nucleus"/>
    <property type="evidence" value="ECO:0007669"/>
    <property type="project" value="UniProtKB-ARBA"/>
</dbReference>
<dbReference type="Pfam" id="PF18098">
    <property type="entry name" value="RPN5_C"/>
    <property type="match status" value="1"/>
</dbReference>
<feature type="domain" description="PCI" evidence="3">
    <location>
        <begin position="238"/>
        <end position="420"/>
    </location>
</feature>
<dbReference type="PANTHER" id="PTHR10855:SF1">
    <property type="entry name" value="26S PROTEASOME NON-ATPASE REGULATORY SUBUNIT 12"/>
    <property type="match status" value="1"/>
</dbReference>
<evidence type="ECO:0000313" key="4">
    <source>
        <dbReference type="EMBL" id="SVE69754.1"/>
    </source>
</evidence>
<dbReference type="InterPro" id="IPR036390">
    <property type="entry name" value="WH_DNA-bd_sf"/>
</dbReference>
<dbReference type="Gene3D" id="1.10.10.10">
    <property type="entry name" value="Winged helix-like DNA-binding domain superfamily/Winged helix DNA-binding domain"/>
    <property type="match status" value="1"/>
</dbReference>
<dbReference type="SMART" id="SM00088">
    <property type="entry name" value="PINT"/>
    <property type="match status" value="1"/>
</dbReference>
<dbReference type="FunFam" id="1.10.10.10:FF:000070">
    <property type="entry name" value="26S proteasome non-ATPase regulatory subunit 12"/>
    <property type="match status" value="1"/>
</dbReference>
<evidence type="ECO:0000259" key="3">
    <source>
        <dbReference type="PROSITE" id="PS50250"/>
    </source>
</evidence>
<dbReference type="GO" id="GO:0008541">
    <property type="term" value="C:proteasome regulatory particle, lid subcomplex"/>
    <property type="evidence" value="ECO:0007669"/>
    <property type="project" value="TreeGrafter"/>
</dbReference>
<dbReference type="InterPro" id="IPR036388">
    <property type="entry name" value="WH-like_DNA-bd_sf"/>
</dbReference>
<dbReference type="Pfam" id="PF01399">
    <property type="entry name" value="PCI"/>
    <property type="match status" value="1"/>
</dbReference>
<gene>
    <name evidence="4" type="primary">EOG090X04UV</name>
</gene>
<name>A0A4Y7LNV0_9CRUS</name>
<dbReference type="GO" id="GO:0005737">
    <property type="term" value="C:cytoplasm"/>
    <property type="evidence" value="ECO:0007669"/>
    <property type="project" value="TreeGrafter"/>
</dbReference>
<dbReference type="EMBL" id="LR000135">
    <property type="protein sequence ID" value="SVE69754.1"/>
    <property type="molecule type" value="mRNA"/>
</dbReference>
<sequence>MAESNTTDGGRIVKMEVDYSSTCDEKIPLCKSMAAEGKINEGLEILYALEKQTRTGADAISTGRILEGIVQICFDAKQWDLLNENIIGLTKRRSQLKAAVTKMVQQCCTYVEQMPSKEHKLKLIDTLRTVTAGKIYVEVERARLTHTLAQMKENDGEVIEAANILQELQIETYGSMERREKVELILEQMRLCLAKKDYIRTQIISKKISIKFFEEKDAHELKLKFYKIMIDVDQHEGSYLSICKHYRAMYHTDVIQENEIDRRMMMQHAILYLLLSPFDNEQSDLTHRFLKEKVVDEIPKYKELLELFVAAELIHWGTLCQTYETVLRTGEASAPATNVFTIGTEEGEKRWKALKTRVVEYNIRIMARYYTRITMQRMAVLLDLSAEETEEFLSNLVSSKTVTAKVDRLDGVVHFQLSPTSQDNVNAVLNNWSKGLASLMELVTKTNHLINREEMVHRHLLATANPSQE</sequence>
<evidence type="ECO:0000256" key="2">
    <source>
        <dbReference type="ARBA" id="ARBA00022942"/>
    </source>
</evidence>
<dbReference type="Pfam" id="PF22241">
    <property type="entry name" value="PSMD12-CSN4_N"/>
    <property type="match status" value="1"/>
</dbReference>
<dbReference type="PROSITE" id="PS50250">
    <property type="entry name" value="PCI"/>
    <property type="match status" value="1"/>
</dbReference>
<dbReference type="PANTHER" id="PTHR10855">
    <property type="entry name" value="26S PROTEASOME NON-ATPASE REGULATORY SUBUNIT 12/COP9 SIGNALOSOME COMPLEX SUBUNIT 4"/>
    <property type="match status" value="1"/>
</dbReference>
<keyword evidence="2" id="KW-0647">Proteasome</keyword>
<evidence type="ECO:0000256" key="1">
    <source>
        <dbReference type="ARBA" id="ARBA00006397"/>
    </source>
</evidence>
<dbReference type="InterPro" id="IPR040134">
    <property type="entry name" value="PSMD12/CSN4"/>
</dbReference>
<dbReference type="InterPro" id="IPR000717">
    <property type="entry name" value="PCI_dom"/>
</dbReference>
<reference evidence="4" key="1">
    <citation type="submission" date="2018-08" db="EMBL/GenBank/DDBJ databases">
        <authorList>
            <person name="Cornetti L."/>
        </authorList>
    </citation>
    <scope>NUCLEOTIDE SEQUENCE</scope>
    <source>
        <strain evidence="4">FI-BAL1-1</strain>
    </source>
</reference>
<dbReference type="InterPro" id="IPR054559">
    <property type="entry name" value="PSMD12-CSN4-like_N"/>
</dbReference>
<proteinExistence type="evidence at transcript level"/>
<protein>
    <submittedName>
        <fullName evidence="4">EOG090X04UV</fullName>
    </submittedName>
</protein>
<comment type="similarity">
    <text evidence="1">Belongs to the proteasome subunit p55 family.</text>
</comment>
<organism evidence="4">
    <name type="scientific">Eubosmina coregoni</name>
    <dbReference type="NCBI Taxonomy" id="186181"/>
    <lineage>
        <taxon>Eukaryota</taxon>
        <taxon>Metazoa</taxon>
        <taxon>Ecdysozoa</taxon>
        <taxon>Arthropoda</taxon>
        <taxon>Crustacea</taxon>
        <taxon>Branchiopoda</taxon>
        <taxon>Diplostraca</taxon>
        <taxon>Cladocera</taxon>
        <taxon>Anomopoda</taxon>
        <taxon>Bosminidae</taxon>
        <taxon>Eubosmina</taxon>
    </lineage>
</organism>
<dbReference type="AlphaFoldDB" id="A0A4Y7LNV0"/>
<dbReference type="InterPro" id="IPR040896">
    <property type="entry name" value="RPN5_C"/>
</dbReference>
<accession>A0A4Y7LNV0</accession>
<dbReference type="SUPFAM" id="SSF46785">
    <property type="entry name" value="Winged helix' DNA-binding domain"/>
    <property type="match status" value="1"/>
</dbReference>